<organism evidence="3 4">
    <name type="scientific">Streptomyces lonegramiae</name>
    <dbReference type="NCBI Taxonomy" id="3075524"/>
    <lineage>
        <taxon>Bacteria</taxon>
        <taxon>Bacillati</taxon>
        <taxon>Actinomycetota</taxon>
        <taxon>Actinomycetes</taxon>
        <taxon>Kitasatosporales</taxon>
        <taxon>Streptomycetaceae</taxon>
        <taxon>Streptomyces</taxon>
    </lineage>
</organism>
<feature type="domain" description="DUF3592" evidence="2">
    <location>
        <begin position="183"/>
        <end position="250"/>
    </location>
</feature>
<feature type="transmembrane region" description="Helical" evidence="1">
    <location>
        <begin position="146"/>
        <end position="163"/>
    </location>
</feature>
<accession>A0ABU2X6X6</accession>
<protein>
    <submittedName>
        <fullName evidence="3">DUF3592 domain-containing protein</fullName>
    </submittedName>
</protein>
<evidence type="ECO:0000313" key="4">
    <source>
        <dbReference type="Proteomes" id="UP001180754"/>
    </source>
</evidence>
<feature type="transmembrane region" description="Helical" evidence="1">
    <location>
        <begin position="122"/>
        <end position="140"/>
    </location>
</feature>
<reference evidence="3" key="1">
    <citation type="submission" date="2024-05" db="EMBL/GenBank/DDBJ databases">
        <title>30 novel species of actinomycetes from the DSMZ collection.</title>
        <authorList>
            <person name="Nouioui I."/>
        </authorList>
    </citation>
    <scope>NUCLEOTIDE SEQUENCE</scope>
    <source>
        <strain evidence="3">DSM 41529</strain>
    </source>
</reference>
<evidence type="ECO:0000256" key="1">
    <source>
        <dbReference type="SAM" id="Phobius"/>
    </source>
</evidence>
<dbReference type="RefSeq" id="WP_311721380.1">
    <property type="nucleotide sequence ID" value="NZ_JAVRFD010000001.1"/>
</dbReference>
<dbReference type="InterPro" id="IPR021994">
    <property type="entry name" value="DUF3592"/>
</dbReference>
<feature type="transmembrane region" description="Helical" evidence="1">
    <location>
        <begin position="6"/>
        <end position="27"/>
    </location>
</feature>
<name>A0ABU2X6X6_9ACTN</name>
<dbReference type="Proteomes" id="UP001180754">
    <property type="component" value="Unassembled WGS sequence"/>
</dbReference>
<keyword evidence="1" id="KW-1133">Transmembrane helix</keyword>
<dbReference type="EMBL" id="JAVRFD010000001">
    <property type="protein sequence ID" value="MDT0541127.1"/>
    <property type="molecule type" value="Genomic_DNA"/>
</dbReference>
<proteinExistence type="predicted"/>
<evidence type="ECO:0000259" key="2">
    <source>
        <dbReference type="Pfam" id="PF12158"/>
    </source>
</evidence>
<feature type="transmembrane region" description="Helical" evidence="1">
    <location>
        <begin position="266"/>
        <end position="286"/>
    </location>
</feature>
<evidence type="ECO:0000313" key="3">
    <source>
        <dbReference type="EMBL" id="MDT0541127.1"/>
    </source>
</evidence>
<keyword evidence="4" id="KW-1185">Reference proteome</keyword>
<gene>
    <name evidence="3" type="ORF">RND15_00060</name>
</gene>
<dbReference type="Pfam" id="PF12158">
    <property type="entry name" value="DUF3592"/>
    <property type="match status" value="1"/>
</dbReference>
<sequence length="287" mass="30962">MGLQGYLALWCAVFGTVALVGYARSLAGVTAAQRAVRVLGRIEQVRKPRHGSSQRDGIPVVVSFQDPSSGEVFTVTNDRDHGERITAAWTGREIGVRYPRGRPHAYQFSTGDLGAGRRGLGWPNFALFLIYVGLVVFAAIDWSWPWALIGFGVPWTLSGVWYMPQNARAVRRRTDALSSQPPVPGHVIAVLTDTDTDSEGGTYTSHTPVIAFTTREGTTVTAYCTDQLPDPTNSHGRNITIHYDPDDPAVFTPDLASEDRSRALDITSGTVALLLGVAAVVVGATLL</sequence>
<keyword evidence="1" id="KW-0812">Transmembrane</keyword>
<comment type="caution">
    <text evidence="3">The sequence shown here is derived from an EMBL/GenBank/DDBJ whole genome shotgun (WGS) entry which is preliminary data.</text>
</comment>
<keyword evidence="1" id="KW-0472">Membrane</keyword>